<accession>A0A2T0RVJ8</accession>
<feature type="transmembrane region" description="Helical" evidence="8">
    <location>
        <begin position="30"/>
        <end position="50"/>
    </location>
</feature>
<reference evidence="9 10" key="1">
    <citation type="submission" date="2018-03" db="EMBL/GenBank/DDBJ databases">
        <title>Genomic Encyclopedia of Archaeal and Bacterial Type Strains, Phase II (KMG-II): from individual species to whole genera.</title>
        <authorList>
            <person name="Goeker M."/>
        </authorList>
    </citation>
    <scope>NUCLEOTIDE SEQUENCE [LARGE SCALE GENOMIC DNA]</scope>
    <source>
        <strain evidence="9 10">DSM 29328</strain>
    </source>
</reference>
<keyword evidence="10" id="KW-1185">Reference proteome</keyword>
<protein>
    <recommendedName>
        <fullName evidence="8">Probable membrane transporter protein</fullName>
    </recommendedName>
</protein>
<sequence>MTEELLLVFAAFALGGILKGATGAGAPILAVPIMALLVDVPFAVAVFILPNIASNAVQAWTHRTSIPDRRFVATFALAGAFGAVLGTYMLARLSGSILSAAVGWIVLGYVAFRLARPHWKLSMQFATRLCAPVGVAGGILQGAIGLSAPVSITFLNAMQLERRAFISTISFFFAAMAFAQLPGQVAFGIMTWERLLYSALATVPLMGFMPVGSFLARHISKDVFDRVLLLLLTLISLRLVVDGFL</sequence>
<evidence type="ECO:0000256" key="8">
    <source>
        <dbReference type="RuleBase" id="RU363041"/>
    </source>
</evidence>
<comment type="similarity">
    <text evidence="2 8">Belongs to the 4-toluene sulfonate uptake permease (TSUP) (TC 2.A.102) family.</text>
</comment>
<evidence type="ECO:0000256" key="3">
    <source>
        <dbReference type="ARBA" id="ARBA00022448"/>
    </source>
</evidence>
<evidence type="ECO:0000256" key="1">
    <source>
        <dbReference type="ARBA" id="ARBA00004651"/>
    </source>
</evidence>
<gene>
    <name evidence="9" type="ORF">CLV78_102361</name>
</gene>
<dbReference type="RefSeq" id="WP_106204109.1">
    <property type="nucleotide sequence ID" value="NZ_PVTD01000002.1"/>
</dbReference>
<keyword evidence="7 8" id="KW-0472">Membrane</keyword>
<feature type="transmembrane region" description="Helical" evidence="8">
    <location>
        <begin position="97"/>
        <end position="115"/>
    </location>
</feature>
<dbReference type="AlphaFoldDB" id="A0A2T0RVJ8"/>
<feature type="transmembrane region" description="Helical" evidence="8">
    <location>
        <begin position="195"/>
        <end position="216"/>
    </location>
</feature>
<dbReference type="GO" id="GO:0005886">
    <property type="term" value="C:plasma membrane"/>
    <property type="evidence" value="ECO:0007669"/>
    <property type="project" value="UniProtKB-SubCell"/>
</dbReference>
<dbReference type="Pfam" id="PF01925">
    <property type="entry name" value="TauE"/>
    <property type="match status" value="1"/>
</dbReference>
<dbReference type="EMBL" id="PVTD01000002">
    <property type="protein sequence ID" value="PRY25184.1"/>
    <property type="molecule type" value="Genomic_DNA"/>
</dbReference>
<name>A0A2T0RVJ8_9RHOB</name>
<comment type="subcellular location">
    <subcellularLocation>
        <location evidence="1 8">Cell membrane</location>
        <topology evidence="1 8">Multi-pass membrane protein</topology>
    </subcellularLocation>
</comment>
<organism evidence="9 10">
    <name type="scientific">Aliiruegeria haliotis</name>
    <dbReference type="NCBI Taxonomy" id="1280846"/>
    <lineage>
        <taxon>Bacteria</taxon>
        <taxon>Pseudomonadati</taxon>
        <taxon>Pseudomonadota</taxon>
        <taxon>Alphaproteobacteria</taxon>
        <taxon>Rhodobacterales</taxon>
        <taxon>Roseobacteraceae</taxon>
        <taxon>Aliiruegeria</taxon>
    </lineage>
</organism>
<evidence type="ECO:0000256" key="2">
    <source>
        <dbReference type="ARBA" id="ARBA00009142"/>
    </source>
</evidence>
<evidence type="ECO:0000313" key="10">
    <source>
        <dbReference type="Proteomes" id="UP000239480"/>
    </source>
</evidence>
<comment type="caution">
    <text evidence="9">The sequence shown here is derived from an EMBL/GenBank/DDBJ whole genome shotgun (WGS) entry which is preliminary data.</text>
</comment>
<dbReference type="OrthoDB" id="5195497at2"/>
<evidence type="ECO:0000256" key="6">
    <source>
        <dbReference type="ARBA" id="ARBA00022989"/>
    </source>
</evidence>
<dbReference type="PANTHER" id="PTHR30269">
    <property type="entry name" value="TRANSMEMBRANE PROTEIN YFCA"/>
    <property type="match status" value="1"/>
</dbReference>
<keyword evidence="3" id="KW-0813">Transport</keyword>
<dbReference type="InterPro" id="IPR052017">
    <property type="entry name" value="TSUP"/>
</dbReference>
<evidence type="ECO:0000256" key="4">
    <source>
        <dbReference type="ARBA" id="ARBA00022475"/>
    </source>
</evidence>
<dbReference type="Proteomes" id="UP000239480">
    <property type="component" value="Unassembled WGS sequence"/>
</dbReference>
<evidence type="ECO:0000256" key="5">
    <source>
        <dbReference type="ARBA" id="ARBA00022692"/>
    </source>
</evidence>
<evidence type="ECO:0000256" key="7">
    <source>
        <dbReference type="ARBA" id="ARBA00023136"/>
    </source>
</evidence>
<dbReference type="PANTHER" id="PTHR30269:SF32">
    <property type="entry name" value="MEMBRANE TRANSPORTER PROTEIN-RELATED"/>
    <property type="match status" value="1"/>
</dbReference>
<keyword evidence="4 8" id="KW-1003">Cell membrane</keyword>
<dbReference type="InterPro" id="IPR002781">
    <property type="entry name" value="TM_pro_TauE-like"/>
</dbReference>
<feature type="transmembrane region" description="Helical" evidence="8">
    <location>
        <begin position="164"/>
        <end position="183"/>
    </location>
</feature>
<keyword evidence="5 8" id="KW-0812">Transmembrane</keyword>
<feature type="transmembrane region" description="Helical" evidence="8">
    <location>
        <begin position="71"/>
        <end position="91"/>
    </location>
</feature>
<proteinExistence type="inferred from homology"/>
<evidence type="ECO:0000313" key="9">
    <source>
        <dbReference type="EMBL" id="PRY25184.1"/>
    </source>
</evidence>
<keyword evidence="6 8" id="KW-1133">Transmembrane helix</keyword>